<organism evidence="4">
    <name type="scientific">Craspedostauros australis</name>
    <dbReference type="NCBI Taxonomy" id="1486917"/>
    <lineage>
        <taxon>Eukaryota</taxon>
        <taxon>Sar</taxon>
        <taxon>Stramenopiles</taxon>
        <taxon>Ochrophyta</taxon>
        <taxon>Bacillariophyta</taxon>
        <taxon>Bacillariophyceae</taxon>
        <taxon>Bacillariophycidae</taxon>
        <taxon>Naviculales</taxon>
        <taxon>Naviculaceae</taxon>
        <taxon>Craspedostauros</taxon>
    </lineage>
</organism>
<keyword evidence="2" id="KW-0812">Transmembrane</keyword>
<dbReference type="AlphaFoldDB" id="A0A7R9ZQ91"/>
<feature type="compositionally biased region" description="Low complexity" evidence="1">
    <location>
        <begin position="109"/>
        <end position="128"/>
    </location>
</feature>
<sequence length="337" mass="36090">MIARVMVQSCLLLLAACLSSHAFQAPSPVFSTVGKAGTFTEVTWRKPTGHVNRPFGGLDDVTKTAGPARAITTPAAASRSLLLASNGDSNDDEQNPIFNFSSASSESSAQSAQNAGNETTTTTTTTGTQAPRSSLWQSLDDFGASFKARAEKASLDAFNQKKTAKTFLYNLKSSLYYFVFILYRAYRGFFVLLPEVFRQVYQKLEATMDDYNAALLQDPDGAVSSGDDKKAVTKMIVANGDAVVNNGDDSVGDGDSMDAAPPRWRTKATVSVLATVVTASYVVGGAMRVANMFFKTITKRETSLQGSFEAAVGEVDKNEDRIKKLSQRNAQSDGGAN</sequence>
<evidence type="ECO:0000256" key="1">
    <source>
        <dbReference type="SAM" id="MobiDB-lite"/>
    </source>
</evidence>
<feature type="transmembrane region" description="Helical" evidence="2">
    <location>
        <begin position="175"/>
        <end position="193"/>
    </location>
</feature>
<evidence type="ECO:0000256" key="3">
    <source>
        <dbReference type="SAM" id="SignalP"/>
    </source>
</evidence>
<keyword evidence="2" id="KW-0472">Membrane</keyword>
<feature type="chain" id="PRO_5031493043" evidence="3">
    <location>
        <begin position="23"/>
        <end position="337"/>
    </location>
</feature>
<dbReference type="EMBL" id="HBEF01018711">
    <property type="protein sequence ID" value="CAD8339394.1"/>
    <property type="molecule type" value="Transcribed_RNA"/>
</dbReference>
<reference evidence="4" key="1">
    <citation type="submission" date="2021-01" db="EMBL/GenBank/DDBJ databases">
        <authorList>
            <person name="Corre E."/>
            <person name="Pelletier E."/>
            <person name="Niang G."/>
            <person name="Scheremetjew M."/>
            <person name="Finn R."/>
            <person name="Kale V."/>
            <person name="Holt S."/>
            <person name="Cochrane G."/>
            <person name="Meng A."/>
            <person name="Brown T."/>
            <person name="Cohen L."/>
        </authorList>
    </citation>
    <scope>NUCLEOTIDE SEQUENCE</scope>
    <source>
        <strain evidence="4">CCMP3328</strain>
    </source>
</reference>
<gene>
    <name evidence="4" type="ORF">CAUS1442_LOCUS11527</name>
</gene>
<keyword evidence="3" id="KW-0732">Signal</keyword>
<dbReference type="PROSITE" id="PS51257">
    <property type="entry name" value="PROKAR_LIPOPROTEIN"/>
    <property type="match status" value="1"/>
</dbReference>
<proteinExistence type="predicted"/>
<feature type="signal peptide" evidence="3">
    <location>
        <begin position="1"/>
        <end position="22"/>
    </location>
</feature>
<name>A0A7R9ZQ91_9STRA</name>
<protein>
    <submittedName>
        <fullName evidence="4">Uncharacterized protein</fullName>
    </submittedName>
</protein>
<evidence type="ECO:0000313" key="4">
    <source>
        <dbReference type="EMBL" id="CAD8339394.1"/>
    </source>
</evidence>
<evidence type="ECO:0000256" key="2">
    <source>
        <dbReference type="SAM" id="Phobius"/>
    </source>
</evidence>
<feature type="region of interest" description="Disordered" evidence="1">
    <location>
        <begin position="109"/>
        <end position="131"/>
    </location>
</feature>
<accession>A0A7R9ZQ91</accession>
<keyword evidence="2" id="KW-1133">Transmembrane helix</keyword>